<dbReference type="Gene3D" id="2.70.70.10">
    <property type="entry name" value="Glucose Permease (Domain IIA)"/>
    <property type="match status" value="1"/>
</dbReference>
<dbReference type="GO" id="GO:0004222">
    <property type="term" value="F:metalloendopeptidase activity"/>
    <property type="evidence" value="ECO:0007669"/>
    <property type="project" value="TreeGrafter"/>
</dbReference>
<dbReference type="InterPro" id="IPR011055">
    <property type="entry name" value="Dup_hybrid_motif"/>
</dbReference>
<evidence type="ECO:0000259" key="2">
    <source>
        <dbReference type="Pfam" id="PF01551"/>
    </source>
</evidence>
<dbReference type="CDD" id="cd12797">
    <property type="entry name" value="M23_peptidase"/>
    <property type="match status" value="1"/>
</dbReference>
<evidence type="ECO:0000256" key="1">
    <source>
        <dbReference type="SAM" id="MobiDB-lite"/>
    </source>
</evidence>
<feature type="region of interest" description="Disordered" evidence="1">
    <location>
        <begin position="42"/>
        <end position="138"/>
    </location>
</feature>
<gene>
    <name evidence="3" type="ORF">Rai3103_14365</name>
</gene>
<evidence type="ECO:0000313" key="4">
    <source>
        <dbReference type="Proteomes" id="UP000386847"/>
    </source>
</evidence>
<dbReference type="SUPFAM" id="SSF51261">
    <property type="entry name" value="Duplicated hybrid motif"/>
    <property type="match status" value="1"/>
</dbReference>
<name>A0A5Q2FCU0_9ACTN</name>
<dbReference type="EMBL" id="CP045725">
    <property type="protein sequence ID" value="QGF24619.1"/>
    <property type="molecule type" value="Genomic_DNA"/>
</dbReference>
<dbReference type="KEGG" id="rain:Rai3103_14365"/>
<dbReference type="PANTHER" id="PTHR21666">
    <property type="entry name" value="PEPTIDASE-RELATED"/>
    <property type="match status" value="1"/>
</dbReference>
<accession>A0A5Q2FCU0</accession>
<dbReference type="Pfam" id="PF01551">
    <property type="entry name" value="Peptidase_M23"/>
    <property type="match status" value="1"/>
</dbReference>
<reference evidence="3 4" key="1">
    <citation type="submission" date="2019-10" db="EMBL/GenBank/DDBJ databases">
        <title>Genomic analysis of Raineyella sp. CBA3103.</title>
        <authorList>
            <person name="Roh S.W."/>
        </authorList>
    </citation>
    <scope>NUCLEOTIDE SEQUENCE [LARGE SCALE GENOMIC DNA]</scope>
    <source>
        <strain evidence="3 4">CBA3103</strain>
    </source>
</reference>
<organism evidence="3 4">
    <name type="scientific">Raineyella fluvialis</name>
    <dbReference type="NCBI Taxonomy" id="2662261"/>
    <lineage>
        <taxon>Bacteria</taxon>
        <taxon>Bacillati</taxon>
        <taxon>Actinomycetota</taxon>
        <taxon>Actinomycetes</taxon>
        <taxon>Propionibacteriales</taxon>
        <taxon>Propionibacteriaceae</taxon>
        <taxon>Raineyella</taxon>
    </lineage>
</organism>
<dbReference type="Proteomes" id="UP000386847">
    <property type="component" value="Chromosome"/>
</dbReference>
<proteinExistence type="predicted"/>
<dbReference type="InterPro" id="IPR016047">
    <property type="entry name" value="M23ase_b-sheet_dom"/>
</dbReference>
<dbReference type="PANTHER" id="PTHR21666:SF270">
    <property type="entry name" value="MUREIN HYDROLASE ACTIVATOR ENVC"/>
    <property type="match status" value="1"/>
</dbReference>
<protein>
    <submittedName>
        <fullName evidence="3">Peptidoglycan DD-metalloendopeptidase family protein</fullName>
    </submittedName>
</protein>
<dbReference type="InterPro" id="IPR050570">
    <property type="entry name" value="Cell_wall_metabolism_enzyme"/>
</dbReference>
<dbReference type="AlphaFoldDB" id="A0A5Q2FCU0"/>
<evidence type="ECO:0000313" key="3">
    <source>
        <dbReference type="EMBL" id="QGF24619.1"/>
    </source>
</evidence>
<keyword evidence="4" id="KW-1185">Reference proteome</keyword>
<feature type="domain" description="M23ase beta-sheet core" evidence="2">
    <location>
        <begin position="221"/>
        <end position="311"/>
    </location>
</feature>
<sequence>MVRLRIIVRLRWRCYRPLEGLHVVGCERRGVHPEWRVRRQRLPRHRRRGGGQGLERSGRAGLRQGPCPAFGQGTRGGTADPCRAGGPGEHRTRAGQAHRGPGRGGHEHPFGAGTSGRREEEGRGRRRTAQGPAGRARRREAECQQCQQRHQCGVCHSPGRDAGASLGRRHLAPEVLTALAKFGKTLNGAGSKAIGKAVTPIAPGSYSLGSRWGAVGIWATYHTGQDFVAPIGTPIRAAADGVVLSPIAGAWAGTHVIIAHSDGSTLYAHMLATTVTPGQTVHAGDVIGFVGLTGRTTGAHLHFEFYPKGSSLATPYSATDPLLWLASRG</sequence>